<dbReference type="EMBL" id="CP089982">
    <property type="protein sequence ID" value="WXA98752.1"/>
    <property type="molecule type" value="Genomic_DNA"/>
</dbReference>
<gene>
    <name evidence="1" type="primary">thiS</name>
    <name evidence="1" type="ORF">LZC95_18215</name>
</gene>
<keyword evidence="2" id="KW-1185">Reference proteome</keyword>
<protein>
    <submittedName>
        <fullName evidence="1">Sulfur carrier protein ThiS</fullName>
    </submittedName>
</protein>
<dbReference type="InterPro" id="IPR010035">
    <property type="entry name" value="Thi_S"/>
</dbReference>
<sequence length="66" mass="6958">MHVIINGEGRDIPEGLTVRGLLAHLDLAGGPVAVEINREIVPRADHEHHPVSPGDAIEIVHFVGGG</sequence>
<dbReference type="InterPro" id="IPR012675">
    <property type="entry name" value="Beta-grasp_dom_sf"/>
</dbReference>
<dbReference type="Proteomes" id="UP001379533">
    <property type="component" value="Chromosome"/>
</dbReference>
<evidence type="ECO:0000313" key="2">
    <source>
        <dbReference type="Proteomes" id="UP001379533"/>
    </source>
</evidence>
<dbReference type="InterPro" id="IPR003749">
    <property type="entry name" value="ThiS/MoaD-like"/>
</dbReference>
<dbReference type="InterPro" id="IPR016155">
    <property type="entry name" value="Mopterin_synth/thiamin_S_b"/>
</dbReference>
<dbReference type="PANTHER" id="PTHR34472:SF1">
    <property type="entry name" value="SULFUR CARRIER PROTEIN THIS"/>
    <property type="match status" value="1"/>
</dbReference>
<dbReference type="PANTHER" id="PTHR34472">
    <property type="entry name" value="SULFUR CARRIER PROTEIN THIS"/>
    <property type="match status" value="1"/>
</dbReference>
<reference evidence="1 2" key="1">
    <citation type="submission" date="2021-12" db="EMBL/GenBank/DDBJ databases">
        <title>Discovery of the Pendulisporaceae a myxobacterial family with distinct sporulation behavior and unique specialized metabolism.</title>
        <authorList>
            <person name="Garcia R."/>
            <person name="Popoff A."/>
            <person name="Bader C.D."/>
            <person name="Loehr J."/>
            <person name="Walesch S."/>
            <person name="Walt C."/>
            <person name="Boldt J."/>
            <person name="Bunk B."/>
            <person name="Haeckl F.J.F.P.J."/>
            <person name="Gunesch A.P."/>
            <person name="Birkelbach J."/>
            <person name="Nuebel U."/>
            <person name="Pietschmann T."/>
            <person name="Bach T."/>
            <person name="Mueller R."/>
        </authorList>
    </citation>
    <scope>NUCLEOTIDE SEQUENCE [LARGE SCALE GENOMIC DNA]</scope>
    <source>
        <strain evidence="1 2">MSr12523</strain>
    </source>
</reference>
<name>A0ABZ2KM59_9BACT</name>
<dbReference type="Gene3D" id="3.10.20.30">
    <property type="match status" value="1"/>
</dbReference>
<dbReference type="RefSeq" id="WP_394849367.1">
    <property type="nucleotide sequence ID" value="NZ_CP089982.1"/>
</dbReference>
<dbReference type="SUPFAM" id="SSF54285">
    <property type="entry name" value="MoaD/ThiS"/>
    <property type="match status" value="1"/>
</dbReference>
<dbReference type="Pfam" id="PF02597">
    <property type="entry name" value="ThiS"/>
    <property type="match status" value="1"/>
</dbReference>
<dbReference type="NCBIfam" id="TIGR01683">
    <property type="entry name" value="thiS"/>
    <property type="match status" value="1"/>
</dbReference>
<accession>A0ABZ2KM59</accession>
<organism evidence="1 2">
    <name type="scientific">Pendulispora brunnea</name>
    <dbReference type="NCBI Taxonomy" id="2905690"/>
    <lineage>
        <taxon>Bacteria</taxon>
        <taxon>Pseudomonadati</taxon>
        <taxon>Myxococcota</taxon>
        <taxon>Myxococcia</taxon>
        <taxon>Myxococcales</taxon>
        <taxon>Sorangiineae</taxon>
        <taxon>Pendulisporaceae</taxon>
        <taxon>Pendulispora</taxon>
    </lineage>
</organism>
<evidence type="ECO:0000313" key="1">
    <source>
        <dbReference type="EMBL" id="WXA98752.1"/>
    </source>
</evidence>
<dbReference type="CDD" id="cd00565">
    <property type="entry name" value="Ubl_ThiS"/>
    <property type="match status" value="1"/>
</dbReference>
<proteinExistence type="predicted"/>